<accession>E0SRT8</accession>
<evidence type="ECO:0000259" key="1">
    <source>
        <dbReference type="Pfam" id="PF13274"/>
    </source>
</evidence>
<dbReference type="InterPro" id="IPR025272">
    <property type="entry name" value="SocA_Panacea"/>
</dbReference>
<dbReference type="EMBL" id="CP002098">
    <property type="protein sequence ID" value="ADM28469.1"/>
    <property type="molecule type" value="Genomic_DNA"/>
</dbReference>
<dbReference type="Proteomes" id="UP000001304">
    <property type="component" value="Chromosome"/>
</dbReference>
<dbReference type="STRING" id="583356.Igag_1672"/>
<name>E0SRT8_IGNAA</name>
<keyword evidence="3" id="KW-1185">Reference proteome</keyword>
<sequence>MADPRDIVLYTISRYAAIAGRGISRIRLMKLLFLADYIYKKRFNKKLTNAKWIMWLFGPFSKDILNVLDELEVKGKVIIEDVDGIGIFYSTYERVRLDDEVKNIIDEVIREYGVKSLEQLLQDVYSLREVKEAKIGDLIL</sequence>
<dbReference type="Pfam" id="PF13274">
    <property type="entry name" value="SocA_Panacea"/>
    <property type="match status" value="1"/>
</dbReference>
<dbReference type="KEGG" id="iag:Igag_1672"/>
<protein>
    <recommendedName>
        <fullName evidence="1">Antitoxin SocA-like Panacea domain-containing protein</fullName>
    </recommendedName>
</protein>
<dbReference type="AlphaFoldDB" id="E0SRT8"/>
<feature type="domain" description="Antitoxin SocA-like Panacea" evidence="1">
    <location>
        <begin position="28"/>
        <end position="120"/>
    </location>
</feature>
<evidence type="ECO:0000313" key="3">
    <source>
        <dbReference type="Proteomes" id="UP000001304"/>
    </source>
</evidence>
<gene>
    <name evidence="2" type="ordered locus">Igag_1672</name>
</gene>
<dbReference type="HOGENOM" id="CLU_1830578_0_0_2"/>
<organism evidence="2 3">
    <name type="scientific">Ignisphaera aggregans (strain DSM 17230 / JCM 13409 / AQ1.S1)</name>
    <dbReference type="NCBI Taxonomy" id="583356"/>
    <lineage>
        <taxon>Archaea</taxon>
        <taxon>Thermoproteota</taxon>
        <taxon>Thermoprotei</taxon>
        <taxon>Desulfurococcales</taxon>
        <taxon>Desulfurococcaceae</taxon>
        <taxon>Ignisphaera</taxon>
    </lineage>
</organism>
<proteinExistence type="predicted"/>
<reference evidence="2 3" key="1">
    <citation type="journal article" date="2010" name="Stand. Genomic Sci.">
        <title>Complete genome sequence of Ignisphaera aggregans type strain (AQ1.S1).</title>
        <authorList>
            <person name="Goker M."/>
            <person name="Held B."/>
            <person name="Lapidus A."/>
            <person name="Nolan M."/>
            <person name="Spring S."/>
            <person name="Yasawong M."/>
            <person name="Lucas S."/>
            <person name="Glavina Del Rio T."/>
            <person name="Tice H."/>
            <person name="Cheng J.F."/>
            <person name="Goodwin L."/>
            <person name="Tapia R."/>
            <person name="Pitluck S."/>
            <person name="Liolios K."/>
            <person name="Ivanova N."/>
            <person name="Mavromatis K."/>
            <person name="Mikhailova N."/>
            <person name="Pati A."/>
            <person name="Chen A."/>
            <person name="Palaniappan K."/>
            <person name="Brambilla E."/>
            <person name="Land M."/>
            <person name="Hauser L."/>
            <person name="Chang Y.J."/>
            <person name="Jeffries C.D."/>
            <person name="Brettin T."/>
            <person name="Detter J.C."/>
            <person name="Han C."/>
            <person name="Rohde M."/>
            <person name="Sikorski J."/>
            <person name="Woyke T."/>
            <person name="Bristow J."/>
            <person name="Eisen J.A."/>
            <person name="Markowitz V."/>
            <person name="Hugenholtz P."/>
            <person name="Kyrpides N.C."/>
            <person name="Klenk H.P."/>
        </authorList>
    </citation>
    <scope>NUCLEOTIDE SEQUENCE [LARGE SCALE GENOMIC DNA]</scope>
    <source>
        <strain evidence="3">DSM 17230 / JCM 13409 / AQ1.S1</strain>
    </source>
</reference>
<evidence type="ECO:0000313" key="2">
    <source>
        <dbReference type="EMBL" id="ADM28469.1"/>
    </source>
</evidence>
<dbReference type="BioCyc" id="IAGG583356:GHAH-1659-MONOMER"/>